<evidence type="ECO:0000313" key="1">
    <source>
        <dbReference type="EMBL" id="MBB6431550.1"/>
    </source>
</evidence>
<dbReference type="InterPro" id="IPR018247">
    <property type="entry name" value="EF_Hand_1_Ca_BS"/>
</dbReference>
<dbReference type="RefSeq" id="WP_184679007.1">
    <property type="nucleotide sequence ID" value="NZ_JACHGY010000001.1"/>
</dbReference>
<reference evidence="1 2" key="1">
    <citation type="submission" date="2020-08" db="EMBL/GenBank/DDBJ databases">
        <title>Genomic Encyclopedia of Type Strains, Phase IV (KMG-IV): sequencing the most valuable type-strain genomes for metagenomic binning, comparative biology and taxonomic classification.</title>
        <authorList>
            <person name="Goeker M."/>
        </authorList>
    </citation>
    <scope>NUCLEOTIDE SEQUENCE [LARGE SCALE GENOMIC DNA]</scope>
    <source>
        <strain evidence="1 2">DSM 103725</strain>
    </source>
</reference>
<dbReference type="GO" id="GO:0000272">
    <property type="term" value="P:polysaccharide catabolic process"/>
    <property type="evidence" value="ECO:0007669"/>
    <property type="project" value="InterPro"/>
</dbReference>
<keyword evidence="2" id="KW-1185">Reference proteome</keyword>
<dbReference type="Gene3D" id="3.40.390.10">
    <property type="entry name" value="Collagenase (Catalytic Domain)"/>
    <property type="match status" value="1"/>
</dbReference>
<dbReference type="Gene3D" id="1.10.1330.10">
    <property type="entry name" value="Dockerin domain"/>
    <property type="match status" value="1"/>
</dbReference>
<sequence>MAKGLRGGALALVGGLLGIGVGVPSAQGAVVFSLNRDGSSADGVLDDGSRWNAVQTNFVRNGTTLERSLAGGLRYSLQGGSYAAYRDLFSWRITPSTQAFTDAVDRAFNAWTKVDPVSGFGTQLSFQADLNTAVDDGVDNYVRLGSEIDLFGKNIGTGQRGQAYFNSISLNQGLTLTSGTTGYGGFAIAGADVDMNTNVTWWSLSDFEVILTHEIGHAIGLGDVDFPGSNGFIDNNYDPNNPTATLTDSWADLVNPLNPADSAGLSLYTVPNSSQGVDAPGVDILMESNIPSVFFSQGYAELQNDDFGGRQFLYPELERALILAGDYNGNGVVDAADYTVWQDSFGSTIALDADGNGNGIVDAADYTVWQDNFGAIAGTGTLSIIPEPATGLAMLGLLGFRRPSRRGA</sequence>
<name>A0A7X0LLI6_9BACT</name>
<protein>
    <recommendedName>
        <fullName evidence="3">Matrixin</fullName>
    </recommendedName>
</protein>
<dbReference type="Proteomes" id="UP000541810">
    <property type="component" value="Unassembled WGS sequence"/>
</dbReference>
<dbReference type="GO" id="GO:0008237">
    <property type="term" value="F:metallopeptidase activity"/>
    <property type="evidence" value="ECO:0007669"/>
    <property type="project" value="InterPro"/>
</dbReference>
<proteinExistence type="predicted"/>
<dbReference type="AlphaFoldDB" id="A0A7X0LLI6"/>
<dbReference type="InterPro" id="IPR024653">
    <property type="entry name" value="Peptidase_M10/M27/M57"/>
</dbReference>
<dbReference type="SUPFAM" id="SSF55486">
    <property type="entry name" value="Metalloproteases ('zincins'), catalytic domain"/>
    <property type="match status" value="1"/>
</dbReference>
<dbReference type="InterPro" id="IPR024079">
    <property type="entry name" value="MetalloPept_cat_dom_sf"/>
</dbReference>
<accession>A0A7X0LLI6</accession>
<evidence type="ECO:0000313" key="2">
    <source>
        <dbReference type="Proteomes" id="UP000541810"/>
    </source>
</evidence>
<gene>
    <name evidence="1" type="ORF">HNQ40_003356</name>
</gene>
<dbReference type="Pfam" id="PF12388">
    <property type="entry name" value="Peptidase_M57"/>
    <property type="match status" value="1"/>
</dbReference>
<dbReference type="InterPro" id="IPR036439">
    <property type="entry name" value="Dockerin_dom_sf"/>
</dbReference>
<dbReference type="SUPFAM" id="SSF63446">
    <property type="entry name" value="Type I dockerin domain"/>
    <property type="match status" value="1"/>
</dbReference>
<organism evidence="1 2">
    <name type="scientific">Algisphaera agarilytica</name>
    <dbReference type="NCBI Taxonomy" id="1385975"/>
    <lineage>
        <taxon>Bacteria</taxon>
        <taxon>Pseudomonadati</taxon>
        <taxon>Planctomycetota</taxon>
        <taxon>Phycisphaerae</taxon>
        <taxon>Phycisphaerales</taxon>
        <taxon>Phycisphaeraceae</taxon>
        <taxon>Algisphaera</taxon>
    </lineage>
</organism>
<dbReference type="EMBL" id="JACHGY010000001">
    <property type="protein sequence ID" value="MBB6431550.1"/>
    <property type="molecule type" value="Genomic_DNA"/>
</dbReference>
<evidence type="ECO:0008006" key="3">
    <source>
        <dbReference type="Google" id="ProtNLM"/>
    </source>
</evidence>
<comment type="caution">
    <text evidence="1">The sequence shown here is derived from an EMBL/GenBank/DDBJ whole genome shotgun (WGS) entry which is preliminary data.</text>
</comment>
<dbReference type="PROSITE" id="PS00018">
    <property type="entry name" value="EF_HAND_1"/>
    <property type="match status" value="2"/>
</dbReference>